<evidence type="ECO:0000259" key="1">
    <source>
        <dbReference type="Pfam" id="PF05213"/>
    </source>
</evidence>
<organism evidence="2">
    <name type="scientific">Equine coronavirus</name>
    <dbReference type="NCBI Taxonomy" id="136187"/>
    <lineage>
        <taxon>Viruses</taxon>
        <taxon>Riboviria</taxon>
        <taxon>Orthornavirae</taxon>
        <taxon>Pisuviricota</taxon>
        <taxon>Pisoniviricetes</taxon>
        <taxon>Nidovirales</taxon>
        <taxon>Cornidovirineae</taxon>
        <taxon>Coronaviridae</taxon>
        <taxon>Orthocoronavirinae</taxon>
        <taxon>Betacoronavirus</taxon>
        <taxon>Embecovirus</taxon>
        <taxon>Betacoronavirus gravedinis</taxon>
        <taxon>Betacoronavirus 1</taxon>
    </lineage>
</organism>
<dbReference type="Gene3D" id="3.90.1140.10">
    <property type="entry name" value="Cyclic phosphodiesterase"/>
    <property type="match status" value="1"/>
</dbReference>
<feature type="domain" description="NS2A-like" evidence="1">
    <location>
        <begin position="4"/>
        <end position="257"/>
    </location>
</feature>
<gene>
    <name evidence="2" type="primary">NS2</name>
</gene>
<dbReference type="InterPro" id="IPR039573">
    <property type="entry name" value="NS2A-like"/>
</dbReference>
<dbReference type="EMBL" id="LC061272">
    <property type="protein sequence ID" value="BAS18844.1"/>
    <property type="molecule type" value="Genomic_RNA"/>
</dbReference>
<evidence type="ECO:0000313" key="2">
    <source>
        <dbReference type="EMBL" id="BAS18844.1"/>
    </source>
</evidence>
<accession>A0A0K2RVM2</accession>
<dbReference type="Proteomes" id="UP000166748">
    <property type="component" value="Genome"/>
</dbReference>
<sequence length="278" mass="32160">MSVAYADRPTHFINFPLISFEGFMLNFKDLQFRLLHEGVDCKLQMVPHVSLAMLDIVQDQIKCVDTSLQQVIDCICWDDGFHINFGNPKILGRCVVLEVKGLEELHGEIERSISEKGCVIGQSRPWIAHCTIAQLTDAALVINENLDFINSLQFNYTITITPASHSRLELVKIGAEKKDGFYKSVVSHWMGIRFYYKPPTDKLAMIMGYCCLEKIREELDGEDFPQHDDDAWSKLSYHYENNLWFYRHVYRNSSYFRLVCKLKDCICMGYDSSEAEEI</sequence>
<name>A0A0K2RVM2_9BETC</name>
<dbReference type="Pfam" id="PF05213">
    <property type="entry name" value="Corona_NS2A"/>
    <property type="match status" value="1"/>
</dbReference>
<reference evidence="2" key="1">
    <citation type="journal article" date="2015" name="Arch. Virol.">
        <title>Complete genome analysis of equine coronavirus isolated in Japan.</title>
        <authorList>
            <person name="Nemoto M."/>
            <person name="Oue Y."/>
            <person name="Murakami S."/>
            <person name="Kanno T."/>
            <person name="Bannai H."/>
            <person name="Tsujimura K."/>
            <person name="Yamanaka T."/>
            <person name="Kondo T."/>
        </authorList>
    </citation>
    <scope>NUCLEOTIDE SEQUENCE [LARGE SCALE GENOMIC DNA]</scope>
    <source>
        <strain evidence="2">Tokachi09</strain>
    </source>
</reference>
<proteinExistence type="predicted"/>
<protein>
    <submittedName>
        <fullName evidence="2">NS2 accessory protein</fullName>
    </submittedName>
</protein>